<dbReference type="KEGG" id="tnl:113493857"/>
<feature type="compositionally biased region" description="Basic and acidic residues" evidence="1">
    <location>
        <begin position="80"/>
        <end position="91"/>
    </location>
</feature>
<organism evidence="2 3">
    <name type="scientific">Trichoplusia ni</name>
    <name type="common">Cabbage looper</name>
    <dbReference type="NCBI Taxonomy" id="7111"/>
    <lineage>
        <taxon>Eukaryota</taxon>
        <taxon>Metazoa</taxon>
        <taxon>Ecdysozoa</taxon>
        <taxon>Arthropoda</taxon>
        <taxon>Hexapoda</taxon>
        <taxon>Insecta</taxon>
        <taxon>Pterygota</taxon>
        <taxon>Neoptera</taxon>
        <taxon>Endopterygota</taxon>
        <taxon>Lepidoptera</taxon>
        <taxon>Glossata</taxon>
        <taxon>Ditrysia</taxon>
        <taxon>Noctuoidea</taxon>
        <taxon>Noctuidae</taxon>
        <taxon>Plusiinae</taxon>
        <taxon>Trichoplusia</taxon>
    </lineage>
</organism>
<evidence type="ECO:0000313" key="3">
    <source>
        <dbReference type="RefSeq" id="XP_026727690.1"/>
    </source>
</evidence>
<dbReference type="OrthoDB" id="7366135at2759"/>
<dbReference type="InParanoid" id="A0A7E5VHA5"/>
<dbReference type="Proteomes" id="UP000322000">
    <property type="component" value="Chromosome 5"/>
</dbReference>
<sequence length="151" mass="17428">MSSNSMSSKLLLEIMSGSASYSPVLDIISHNRISAFNEEPERLNLQENLIEDDYPITNPFYYAQDRESWDAEVAAKAYEESRQQKAEEQTTKKKKNKSKSMSINKSYIMRKESAHVRHLIKIMIHDLDGRPMDKIRVNPEDASVDVQYLVT</sequence>
<protein>
    <submittedName>
        <fullName evidence="3">Uncharacterized protein LOC113493857</fullName>
    </submittedName>
</protein>
<reference evidence="3" key="1">
    <citation type="submission" date="2025-08" db="UniProtKB">
        <authorList>
            <consortium name="RefSeq"/>
        </authorList>
    </citation>
    <scope>IDENTIFICATION</scope>
</reference>
<gene>
    <name evidence="3" type="primary">LOC113493857</name>
</gene>
<evidence type="ECO:0000313" key="2">
    <source>
        <dbReference type="Proteomes" id="UP000322000"/>
    </source>
</evidence>
<accession>A0A7E5VHA5</accession>
<dbReference type="AlphaFoldDB" id="A0A7E5VHA5"/>
<feature type="region of interest" description="Disordered" evidence="1">
    <location>
        <begin position="80"/>
        <end position="103"/>
    </location>
</feature>
<keyword evidence="2" id="KW-1185">Reference proteome</keyword>
<dbReference type="RefSeq" id="XP_026727690.1">
    <property type="nucleotide sequence ID" value="XM_026871889.1"/>
</dbReference>
<dbReference type="GeneID" id="113493857"/>
<proteinExistence type="predicted"/>
<evidence type="ECO:0000256" key="1">
    <source>
        <dbReference type="SAM" id="MobiDB-lite"/>
    </source>
</evidence>
<name>A0A7E5VHA5_TRINI</name>